<dbReference type="Gramene" id="PUZ48030">
    <property type="protein sequence ID" value="PUZ48030"/>
    <property type="gene ID" value="GQ55_7G213000"/>
</dbReference>
<dbReference type="STRING" id="1504633.A0A2T7CXF4"/>
<evidence type="ECO:0000313" key="6">
    <source>
        <dbReference type="Proteomes" id="UP000244336"/>
    </source>
</evidence>
<organism evidence="5 6">
    <name type="scientific">Panicum hallii var. hallii</name>
    <dbReference type="NCBI Taxonomy" id="1504633"/>
    <lineage>
        <taxon>Eukaryota</taxon>
        <taxon>Viridiplantae</taxon>
        <taxon>Streptophyta</taxon>
        <taxon>Embryophyta</taxon>
        <taxon>Tracheophyta</taxon>
        <taxon>Spermatophyta</taxon>
        <taxon>Magnoliopsida</taxon>
        <taxon>Liliopsida</taxon>
        <taxon>Poales</taxon>
        <taxon>Poaceae</taxon>
        <taxon>PACMAD clade</taxon>
        <taxon>Panicoideae</taxon>
        <taxon>Panicodae</taxon>
        <taxon>Paniceae</taxon>
        <taxon>Panicinae</taxon>
        <taxon>Panicum</taxon>
        <taxon>Panicum sect. Panicum</taxon>
    </lineage>
</organism>
<dbReference type="Pfam" id="PF13947">
    <property type="entry name" value="GUB_WAK_bind"/>
    <property type="match status" value="1"/>
</dbReference>
<dbReference type="EMBL" id="CM009755">
    <property type="protein sequence ID" value="PUZ48030.1"/>
    <property type="molecule type" value="Genomic_DNA"/>
</dbReference>
<evidence type="ECO:0000256" key="1">
    <source>
        <dbReference type="ARBA" id="ARBA00004167"/>
    </source>
</evidence>
<dbReference type="PANTHER" id="PTHR33491">
    <property type="entry name" value="OSJNBA0016N04.9 PROTEIN"/>
    <property type="match status" value="1"/>
</dbReference>
<feature type="signal peptide" evidence="3">
    <location>
        <begin position="1"/>
        <end position="25"/>
    </location>
</feature>
<sequence length="315" mass="34410">MEAHFLLLGLGLVLLLAAQHAPAVAIPGPECQTKCGEVDIPYPFGIGDNCSLSTGFNAICQEVQRGVYKPFLGNVELLNISLINGTIRELNHISTYCYNSSSGMMDADTWYYDVRLSPYRFSDVHHKFPVIGCNTLTYIKDRNLIDLTNGSCSGMGCCQTAIPKGMGYYQVGFDSGFNTSQIWSFSRCSYAMLMEVEAFNFSIAYLSTTKFNDTNTGRAPVVMAWAIRNGTMSLGCDEAKLNKMGTYACLSSNSGCVDSRNGPGYLCNCSQGYEGNPYVRDGCHDADECKNSPCPSGGVCPQHNRRIPLFVSSRT</sequence>
<evidence type="ECO:0000313" key="5">
    <source>
        <dbReference type="EMBL" id="PUZ48030.1"/>
    </source>
</evidence>
<feature type="chain" id="PRO_5015620293" description="Wall-associated receptor kinase galacturonan-binding domain-containing protein" evidence="3">
    <location>
        <begin position="26"/>
        <end position="315"/>
    </location>
</feature>
<proteinExistence type="predicted"/>
<evidence type="ECO:0000256" key="2">
    <source>
        <dbReference type="ARBA" id="ARBA00022729"/>
    </source>
</evidence>
<dbReference type="InterPro" id="IPR025287">
    <property type="entry name" value="WAK_GUB"/>
</dbReference>
<name>A0A2T7CXF4_9POAL</name>
<dbReference type="Proteomes" id="UP000244336">
    <property type="component" value="Chromosome 7"/>
</dbReference>
<dbReference type="OrthoDB" id="784156at2759"/>
<evidence type="ECO:0000259" key="4">
    <source>
        <dbReference type="Pfam" id="PF13947"/>
    </source>
</evidence>
<accession>A0A2T7CXF4</accession>
<gene>
    <name evidence="5" type="ORF">GQ55_7G213000</name>
</gene>
<reference evidence="5 6" key="1">
    <citation type="submission" date="2018-04" db="EMBL/GenBank/DDBJ databases">
        <title>WGS assembly of Panicum hallii var. hallii HAL2.</title>
        <authorList>
            <person name="Lovell J."/>
            <person name="Jenkins J."/>
            <person name="Lowry D."/>
            <person name="Mamidi S."/>
            <person name="Sreedasyam A."/>
            <person name="Weng X."/>
            <person name="Barry K."/>
            <person name="Bonette J."/>
            <person name="Campitelli B."/>
            <person name="Daum C."/>
            <person name="Gordon S."/>
            <person name="Gould B."/>
            <person name="Lipzen A."/>
            <person name="MacQueen A."/>
            <person name="Palacio-Mejia J."/>
            <person name="Plott C."/>
            <person name="Shakirov E."/>
            <person name="Shu S."/>
            <person name="Yoshinaga Y."/>
            <person name="Zane M."/>
            <person name="Rokhsar D."/>
            <person name="Grimwood J."/>
            <person name="Schmutz J."/>
            <person name="Juenger T."/>
        </authorList>
    </citation>
    <scope>NUCLEOTIDE SEQUENCE [LARGE SCALE GENOMIC DNA]</scope>
    <source>
        <strain evidence="6">cv. HAL2</strain>
    </source>
</reference>
<keyword evidence="2 3" id="KW-0732">Signal</keyword>
<comment type="subcellular location">
    <subcellularLocation>
        <location evidence="1">Membrane</location>
        <topology evidence="1">Single-pass membrane protein</topology>
    </subcellularLocation>
</comment>
<evidence type="ECO:0000256" key="3">
    <source>
        <dbReference type="SAM" id="SignalP"/>
    </source>
</evidence>
<protein>
    <recommendedName>
        <fullName evidence="4">Wall-associated receptor kinase galacturonan-binding domain-containing protein</fullName>
    </recommendedName>
</protein>
<feature type="domain" description="Wall-associated receptor kinase galacturonan-binding" evidence="4">
    <location>
        <begin position="31"/>
        <end position="88"/>
    </location>
</feature>
<dbReference type="AlphaFoldDB" id="A0A2T7CXF4"/>
<dbReference type="Gene3D" id="2.10.25.10">
    <property type="entry name" value="Laminin"/>
    <property type="match status" value="1"/>
</dbReference>
<keyword evidence="6" id="KW-1185">Reference proteome</keyword>
<dbReference type="GO" id="GO:0030247">
    <property type="term" value="F:polysaccharide binding"/>
    <property type="evidence" value="ECO:0007669"/>
    <property type="project" value="InterPro"/>
</dbReference>
<dbReference type="GO" id="GO:0016020">
    <property type="term" value="C:membrane"/>
    <property type="evidence" value="ECO:0007669"/>
    <property type="project" value="UniProtKB-SubCell"/>
</dbReference>